<dbReference type="AlphaFoldDB" id="A0A837CNW5"/>
<evidence type="ECO:0000313" key="2">
    <source>
        <dbReference type="EMBL" id="KGJ71046.1"/>
    </source>
</evidence>
<feature type="region of interest" description="Disordered" evidence="1">
    <location>
        <begin position="28"/>
        <end position="77"/>
    </location>
</feature>
<organism evidence="2 3">
    <name type="scientific">Bradyrhizobium diazoefficiens SEMIA 5080</name>
    <dbReference type="NCBI Taxonomy" id="754504"/>
    <lineage>
        <taxon>Bacteria</taxon>
        <taxon>Pseudomonadati</taxon>
        <taxon>Pseudomonadota</taxon>
        <taxon>Alphaproteobacteria</taxon>
        <taxon>Hyphomicrobiales</taxon>
        <taxon>Nitrobacteraceae</taxon>
        <taxon>Bradyrhizobium</taxon>
    </lineage>
</organism>
<name>A0A837CNW5_9BRAD</name>
<sequence>MKMLASRHGAIALLLRLASETRNGSAATDICRTPISGDRSRPKLQKRLQKPQTLTARGRLPRRLSTMRSPPFSAELP</sequence>
<accession>A0A837CNW5</accession>
<proteinExistence type="predicted"/>
<protein>
    <submittedName>
        <fullName evidence="2">Uncharacterized protein</fullName>
    </submittedName>
</protein>
<gene>
    <name evidence="2" type="ORF">BJA5080_06311</name>
</gene>
<evidence type="ECO:0000313" key="3">
    <source>
        <dbReference type="Proteomes" id="UP000024900"/>
    </source>
</evidence>
<reference evidence="2 3" key="1">
    <citation type="journal article" date="2014" name="BMC Genomics">
        <title>Comparative genomics of Bradyrhizobium japonicum CPAC 15 and Bradyrhizobium diazoefficiens CPAC 7: elite model strains for understanding symbiotic performance with soybean.</title>
        <authorList>
            <person name="Siqueira A.F."/>
            <person name="Ormeno-Orrillo E."/>
            <person name="Souza R.C."/>
            <person name="Rodrigues E.P."/>
            <person name="Almeida L.G."/>
            <person name="Barcellos F.G."/>
            <person name="Batista J.S."/>
            <person name="Nakatami A.S."/>
            <person name="Martinez-Romero E."/>
            <person name="Vasconcelos A.T."/>
            <person name="Hungria M."/>
        </authorList>
    </citation>
    <scope>NUCLEOTIDE SEQUENCE [LARGE SCALE GENOMIC DNA]</scope>
    <source>
        <strain evidence="2 3">SEMIA 5080</strain>
    </source>
</reference>
<comment type="caution">
    <text evidence="2">The sequence shown here is derived from an EMBL/GenBank/DDBJ whole genome shotgun (WGS) entry which is preliminary data.</text>
</comment>
<dbReference type="Proteomes" id="UP000024900">
    <property type="component" value="Unassembled WGS sequence"/>
</dbReference>
<dbReference type="EMBL" id="ADOU02000004">
    <property type="protein sequence ID" value="KGJ71046.1"/>
    <property type="molecule type" value="Genomic_DNA"/>
</dbReference>
<evidence type="ECO:0000256" key="1">
    <source>
        <dbReference type="SAM" id="MobiDB-lite"/>
    </source>
</evidence>